<dbReference type="Proteomes" id="UP000295678">
    <property type="component" value="Unassembled WGS sequence"/>
</dbReference>
<comment type="function">
    <text evidence="6">Bidirectionally degrades single-stranded DNA into large acid-insoluble oligonucleotides, which are then degraded further into small acid-soluble oligonucleotides.</text>
</comment>
<name>A0A4R3MCS9_9HYPH</name>
<dbReference type="SUPFAM" id="SSF116842">
    <property type="entry name" value="XseB-like"/>
    <property type="match status" value="1"/>
</dbReference>
<dbReference type="HAMAP" id="MF_00337">
    <property type="entry name" value="Exonuc_7_S"/>
    <property type="match status" value="1"/>
</dbReference>
<organism evidence="7 8">
    <name type="scientific">Tepidamorphus gemmatus</name>
    <dbReference type="NCBI Taxonomy" id="747076"/>
    <lineage>
        <taxon>Bacteria</taxon>
        <taxon>Pseudomonadati</taxon>
        <taxon>Pseudomonadota</taxon>
        <taxon>Alphaproteobacteria</taxon>
        <taxon>Hyphomicrobiales</taxon>
        <taxon>Tepidamorphaceae</taxon>
        <taxon>Tepidamorphus</taxon>
    </lineage>
</organism>
<dbReference type="Gene3D" id="1.10.287.1040">
    <property type="entry name" value="Exonuclease VII, small subunit"/>
    <property type="match status" value="1"/>
</dbReference>
<dbReference type="Pfam" id="PF02609">
    <property type="entry name" value="Exonuc_VII_S"/>
    <property type="match status" value="1"/>
</dbReference>
<dbReference type="AlphaFoldDB" id="A0A4R3MCS9"/>
<dbReference type="NCBIfam" id="TIGR01280">
    <property type="entry name" value="xseB"/>
    <property type="match status" value="1"/>
</dbReference>
<keyword evidence="5 6" id="KW-0269">Exonuclease</keyword>
<dbReference type="RefSeq" id="WP_132807007.1">
    <property type="nucleotide sequence ID" value="NZ_SMAK01000007.1"/>
</dbReference>
<evidence type="ECO:0000313" key="8">
    <source>
        <dbReference type="Proteomes" id="UP000295678"/>
    </source>
</evidence>
<dbReference type="OrthoDB" id="9808145at2"/>
<comment type="similarity">
    <text evidence="1 6">Belongs to the XseB family.</text>
</comment>
<dbReference type="InterPro" id="IPR037004">
    <property type="entry name" value="Exonuc_VII_ssu_sf"/>
</dbReference>
<dbReference type="InterPro" id="IPR003761">
    <property type="entry name" value="Exonuc_VII_S"/>
</dbReference>
<dbReference type="PANTHER" id="PTHR34137">
    <property type="entry name" value="EXODEOXYRIBONUCLEASE 7 SMALL SUBUNIT"/>
    <property type="match status" value="1"/>
</dbReference>
<evidence type="ECO:0000256" key="5">
    <source>
        <dbReference type="ARBA" id="ARBA00022839"/>
    </source>
</evidence>
<keyword evidence="2 6" id="KW-0963">Cytoplasm</keyword>
<proteinExistence type="inferred from homology"/>
<dbReference type="NCBIfam" id="NF002139">
    <property type="entry name" value="PRK00977.1-3"/>
    <property type="match status" value="1"/>
</dbReference>
<dbReference type="GO" id="GO:0008855">
    <property type="term" value="F:exodeoxyribonuclease VII activity"/>
    <property type="evidence" value="ECO:0007669"/>
    <property type="project" value="UniProtKB-UniRule"/>
</dbReference>
<protein>
    <recommendedName>
        <fullName evidence="6">Exodeoxyribonuclease 7 small subunit</fullName>
        <ecNumber evidence="6">3.1.11.6</ecNumber>
    </recommendedName>
    <alternativeName>
        <fullName evidence="6">Exodeoxyribonuclease VII small subunit</fullName>
        <shortName evidence="6">Exonuclease VII small subunit</shortName>
    </alternativeName>
</protein>
<comment type="subcellular location">
    <subcellularLocation>
        <location evidence="6">Cytoplasm</location>
    </subcellularLocation>
</comment>
<sequence length="87" mass="9222">MTASNAPTAPGDISALTFEQALAALEKIVERLESGNVPLEESIAMYERGNALREYCEALLRTAETKVEKIVVGRNGAAAGTAPLDMD</sequence>
<comment type="caution">
    <text evidence="7">The sequence shown here is derived from an EMBL/GenBank/DDBJ whole genome shotgun (WGS) entry which is preliminary data.</text>
</comment>
<evidence type="ECO:0000313" key="7">
    <source>
        <dbReference type="EMBL" id="TCT09295.1"/>
    </source>
</evidence>
<evidence type="ECO:0000256" key="6">
    <source>
        <dbReference type="HAMAP-Rule" id="MF_00337"/>
    </source>
</evidence>
<dbReference type="GO" id="GO:0009318">
    <property type="term" value="C:exodeoxyribonuclease VII complex"/>
    <property type="evidence" value="ECO:0007669"/>
    <property type="project" value="UniProtKB-UniRule"/>
</dbReference>
<evidence type="ECO:0000256" key="3">
    <source>
        <dbReference type="ARBA" id="ARBA00022722"/>
    </source>
</evidence>
<keyword evidence="8" id="KW-1185">Reference proteome</keyword>
<evidence type="ECO:0000256" key="4">
    <source>
        <dbReference type="ARBA" id="ARBA00022801"/>
    </source>
</evidence>
<evidence type="ECO:0000256" key="2">
    <source>
        <dbReference type="ARBA" id="ARBA00022490"/>
    </source>
</evidence>
<keyword evidence="3 6" id="KW-0540">Nuclease</keyword>
<gene>
    <name evidence="6" type="primary">xseB</name>
    <name evidence="7" type="ORF">EDC22_107142</name>
</gene>
<comment type="catalytic activity">
    <reaction evidence="6">
        <text>Exonucleolytic cleavage in either 5'- to 3'- or 3'- to 5'-direction to yield nucleoside 5'-phosphates.</text>
        <dbReference type="EC" id="3.1.11.6"/>
    </reaction>
</comment>
<dbReference type="EC" id="3.1.11.6" evidence="6"/>
<dbReference type="EMBL" id="SMAK01000007">
    <property type="protein sequence ID" value="TCT09295.1"/>
    <property type="molecule type" value="Genomic_DNA"/>
</dbReference>
<evidence type="ECO:0000256" key="1">
    <source>
        <dbReference type="ARBA" id="ARBA00009998"/>
    </source>
</evidence>
<accession>A0A4R3MCS9</accession>
<comment type="subunit">
    <text evidence="6">Heterooligomer composed of large and small subunits.</text>
</comment>
<dbReference type="PANTHER" id="PTHR34137:SF1">
    <property type="entry name" value="EXODEOXYRIBONUCLEASE 7 SMALL SUBUNIT"/>
    <property type="match status" value="1"/>
</dbReference>
<reference evidence="7 8" key="1">
    <citation type="submission" date="2019-03" db="EMBL/GenBank/DDBJ databases">
        <title>Genomic Encyclopedia of Type Strains, Phase IV (KMG-IV): sequencing the most valuable type-strain genomes for metagenomic binning, comparative biology and taxonomic classification.</title>
        <authorList>
            <person name="Goeker M."/>
        </authorList>
    </citation>
    <scope>NUCLEOTIDE SEQUENCE [LARGE SCALE GENOMIC DNA]</scope>
    <source>
        <strain evidence="7 8">DSM 19345</strain>
    </source>
</reference>
<keyword evidence="4 6" id="KW-0378">Hydrolase</keyword>
<dbReference type="GO" id="GO:0005829">
    <property type="term" value="C:cytosol"/>
    <property type="evidence" value="ECO:0007669"/>
    <property type="project" value="TreeGrafter"/>
</dbReference>
<dbReference type="GO" id="GO:0006308">
    <property type="term" value="P:DNA catabolic process"/>
    <property type="evidence" value="ECO:0007669"/>
    <property type="project" value="UniProtKB-UniRule"/>
</dbReference>